<reference evidence="6 7" key="1">
    <citation type="submission" date="2019-08" db="EMBL/GenBank/DDBJ databases">
        <title>Whole genome of Aphis craccivora.</title>
        <authorList>
            <person name="Voronova N.V."/>
            <person name="Shulinski R.S."/>
            <person name="Bandarenka Y.V."/>
            <person name="Zhorov D.G."/>
            <person name="Warner D."/>
        </authorList>
    </citation>
    <scope>NUCLEOTIDE SEQUENCE [LARGE SCALE GENOMIC DNA]</scope>
    <source>
        <strain evidence="6">180601</strain>
        <tissue evidence="6">Whole Body</tissue>
    </source>
</reference>
<name>A0A6G0ZIF1_APHCR</name>
<dbReference type="OrthoDB" id="421226at2759"/>
<dbReference type="PANTHER" id="PTHR45638:SF7">
    <property type="entry name" value="CYCLIC NUCLEOTIDE-GATED ION CHANNEL-LIKE, ISOFORM E"/>
    <property type="match status" value="1"/>
</dbReference>
<evidence type="ECO:0000259" key="5">
    <source>
        <dbReference type="Pfam" id="PF00520"/>
    </source>
</evidence>
<evidence type="ECO:0000313" key="6">
    <source>
        <dbReference type="EMBL" id="KAF0770923.1"/>
    </source>
</evidence>
<keyword evidence="2" id="KW-0812">Transmembrane</keyword>
<dbReference type="AlphaFoldDB" id="A0A6G0ZIF1"/>
<feature type="domain" description="Ion transport" evidence="5">
    <location>
        <begin position="53"/>
        <end position="165"/>
    </location>
</feature>
<evidence type="ECO:0000256" key="4">
    <source>
        <dbReference type="ARBA" id="ARBA00023136"/>
    </source>
</evidence>
<dbReference type="Pfam" id="PF00520">
    <property type="entry name" value="Ion_trans"/>
    <property type="match status" value="1"/>
</dbReference>
<organism evidence="6 7">
    <name type="scientific">Aphis craccivora</name>
    <name type="common">Cowpea aphid</name>
    <dbReference type="NCBI Taxonomy" id="307492"/>
    <lineage>
        <taxon>Eukaryota</taxon>
        <taxon>Metazoa</taxon>
        <taxon>Ecdysozoa</taxon>
        <taxon>Arthropoda</taxon>
        <taxon>Hexapoda</taxon>
        <taxon>Insecta</taxon>
        <taxon>Pterygota</taxon>
        <taxon>Neoptera</taxon>
        <taxon>Paraneoptera</taxon>
        <taxon>Hemiptera</taxon>
        <taxon>Sternorrhyncha</taxon>
        <taxon>Aphidomorpha</taxon>
        <taxon>Aphidoidea</taxon>
        <taxon>Aphididae</taxon>
        <taxon>Aphidini</taxon>
        <taxon>Aphis</taxon>
        <taxon>Aphis</taxon>
    </lineage>
</organism>
<keyword evidence="3" id="KW-1133">Transmembrane helix</keyword>
<dbReference type="Proteomes" id="UP000478052">
    <property type="component" value="Unassembled WGS sequence"/>
</dbReference>
<comment type="subcellular location">
    <subcellularLocation>
        <location evidence="1">Membrane</location>
        <topology evidence="1">Multi-pass membrane protein</topology>
    </subcellularLocation>
</comment>
<sequence length="175" mass="20549">MDVIFQETLDTGDDGECSSGSQDNIEYVRRKRRLRRKQNKLPWSVVNPDENFYFNWLMVLTGCTLYNLWTAIVRQSLPELQRMASPWWSAMDAFSDIVFLLDVAVQFRTGYLEQGLMVYNTSKLAGHYIRSRSFLFDLIALTPLDLIQLKIGVHPILRFPRFIKVCIKCLFIHEY</sequence>
<protein>
    <recommendedName>
        <fullName evidence="5">Ion transport domain-containing protein</fullName>
    </recommendedName>
</protein>
<dbReference type="GO" id="GO:0016020">
    <property type="term" value="C:membrane"/>
    <property type="evidence" value="ECO:0007669"/>
    <property type="project" value="UniProtKB-SubCell"/>
</dbReference>
<dbReference type="EMBL" id="VUJU01000365">
    <property type="protein sequence ID" value="KAF0770923.1"/>
    <property type="molecule type" value="Genomic_DNA"/>
</dbReference>
<comment type="caution">
    <text evidence="6">The sequence shown here is derived from an EMBL/GenBank/DDBJ whole genome shotgun (WGS) entry which is preliminary data.</text>
</comment>
<dbReference type="SUPFAM" id="SSF81324">
    <property type="entry name" value="Voltage-gated potassium channels"/>
    <property type="match status" value="1"/>
</dbReference>
<evidence type="ECO:0000256" key="1">
    <source>
        <dbReference type="ARBA" id="ARBA00004141"/>
    </source>
</evidence>
<evidence type="ECO:0000256" key="3">
    <source>
        <dbReference type="ARBA" id="ARBA00022989"/>
    </source>
</evidence>
<accession>A0A6G0ZIF1</accession>
<dbReference type="Gene3D" id="1.10.287.70">
    <property type="match status" value="1"/>
</dbReference>
<dbReference type="GO" id="GO:0044877">
    <property type="term" value="F:protein-containing complex binding"/>
    <property type="evidence" value="ECO:0007669"/>
    <property type="project" value="TreeGrafter"/>
</dbReference>
<proteinExistence type="predicted"/>
<dbReference type="GO" id="GO:0005221">
    <property type="term" value="F:intracellularly cyclic nucleotide-activated monoatomic cation channel activity"/>
    <property type="evidence" value="ECO:0007669"/>
    <property type="project" value="InterPro"/>
</dbReference>
<keyword evidence="7" id="KW-1185">Reference proteome</keyword>
<keyword evidence="4" id="KW-0472">Membrane</keyword>
<gene>
    <name evidence="6" type="ORF">FWK35_00024178</name>
</gene>
<dbReference type="InterPro" id="IPR005821">
    <property type="entry name" value="Ion_trans_dom"/>
</dbReference>
<dbReference type="InterPro" id="IPR050866">
    <property type="entry name" value="CNG_cation_channel"/>
</dbReference>
<evidence type="ECO:0000256" key="2">
    <source>
        <dbReference type="ARBA" id="ARBA00022692"/>
    </source>
</evidence>
<dbReference type="PANTHER" id="PTHR45638">
    <property type="entry name" value="CYCLIC NUCLEOTIDE-GATED CATION CHANNEL SUBUNIT A"/>
    <property type="match status" value="1"/>
</dbReference>
<evidence type="ECO:0000313" key="7">
    <source>
        <dbReference type="Proteomes" id="UP000478052"/>
    </source>
</evidence>